<protein>
    <submittedName>
        <fullName evidence="3">Flavin oxidoreductase</fullName>
    </submittedName>
</protein>
<evidence type="ECO:0000259" key="2">
    <source>
        <dbReference type="SMART" id="SM00903"/>
    </source>
</evidence>
<reference evidence="3 4" key="1">
    <citation type="journal article" date="2023" name="Int. J. Syst. Evol. Microbiol.">
        <title>Arthrobacter mangrovi sp. nov., an actinobacterium isolated from the rhizosphere of a mangrove.</title>
        <authorList>
            <person name="Hamada M."/>
            <person name="Saitou S."/>
            <person name="Enomoto N."/>
            <person name="Nanri K."/>
            <person name="Hidaka K."/>
            <person name="Miura T."/>
            <person name="Tamura T."/>
        </authorList>
    </citation>
    <scope>NUCLEOTIDE SEQUENCE [LARGE SCALE GENOMIC DNA]</scope>
    <source>
        <strain evidence="3 4">NBRC 112813</strain>
    </source>
</reference>
<dbReference type="RefSeq" id="WP_264795208.1">
    <property type="nucleotide sequence ID" value="NZ_BRVS01000005.1"/>
</dbReference>
<dbReference type="InterPro" id="IPR050268">
    <property type="entry name" value="NADH-dep_flavin_reductase"/>
</dbReference>
<accession>A0ABQ5MSX4</accession>
<dbReference type="InterPro" id="IPR012349">
    <property type="entry name" value="Split_barrel_FMN-bd"/>
</dbReference>
<dbReference type="InterPro" id="IPR002563">
    <property type="entry name" value="Flavin_Rdtase-like_dom"/>
</dbReference>
<evidence type="ECO:0000313" key="4">
    <source>
        <dbReference type="Proteomes" id="UP001209654"/>
    </source>
</evidence>
<dbReference type="PANTHER" id="PTHR30466">
    <property type="entry name" value="FLAVIN REDUCTASE"/>
    <property type="match status" value="1"/>
</dbReference>
<organism evidence="3 4">
    <name type="scientific">Arthrobacter mangrovi</name>
    <dbReference type="NCBI Taxonomy" id="2966350"/>
    <lineage>
        <taxon>Bacteria</taxon>
        <taxon>Bacillati</taxon>
        <taxon>Actinomycetota</taxon>
        <taxon>Actinomycetes</taxon>
        <taxon>Micrococcales</taxon>
        <taxon>Micrococcaceae</taxon>
        <taxon>Arthrobacter</taxon>
    </lineage>
</organism>
<dbReference type="Proteomes" id="UP001209654">
    <property type="component" value="Unassembled WGS sequence"/>
</dbReference>
<evidence type="ECO:0000313" key="3">
    <source>
        <dbReference type="EMBL" id="GLB67083.1"/>
    </source>
</evidence>
<dbReference type="PANTHER" id="PTHR30466:SF1">
    <property type="entry name" value="FMN REDUCTASE (NADH) RUTF"/>
    <property type="match status" value="1"/>
</dbReference>
<dbReference type="EMBL" id="BRVS01000005">
    <property type="protein sequence ID" value="GLB67083.1"/>
    <property type="molecule type" value="Genomic_DNA"/>
</dbReference>
<dbReference type="Pfam" id="PF01613">
    <property type="entry name" value="Flavin_Reduct"/>
    <property type="match status" value="1"/>
</dbReference>
<feature type="domain" description="Flavin reductase like" evidence="2">
    <location>
        <begin position="21"/>
        <end position="166"/>
    </location>
</feature>
<proteinExistence type="predicted"/>
<name>A0ABQ5MSX4_9MICC</name>
<dbReference type="Gene3D" id="2.30.110.10">
    <property type="entry name" value="Electron Transport, Fmn-binding Protein, Chain A"/>
    <property type="match status" value="1"/>
</dbReference>
<dbReference type="SMART" id="SM00903">
    <property type="entry name" value="Flavin_Reduct"/>
    <property type="match status" value="1"/>
</dbReference>
<comment type="caution">
    <text evidence="3">The sequence shown here is derived from an EMBL/GenBank/DDBJ whole genome shotgun (WGS) entry which is preliminary data.</text>
</comment>
<sequence>MGPDPQDSGAAGLAGAFRAAFSGHPAAVAIVTAAGPDGPAGITASSVISVSAEPPVLAVSITPGTESGAALLAGEALAVHLLTTANRRLAELFATPGSRRFGFDMDWHTAPTGEPVLRGVGTVLLCKPLDRMAAGTGVVLAAQVQQILEGGSSAPPLVYRRRTYYALDDWSILRTRT</sequence>
<dbReference type="SUPFAM" id="SSF50475">
    <property type="entry name" value="FMN-binding split barrel"/>
    <property type="match status" value="1"/>
</dbReference>
<evidence type="ECO:0000256" key="1">
    <source>
        <dbReference type="ARBA" id="ARBA00023002"/>
    </source>
</evidence>
<gene>
    <name evidence="3" type="ORF">AHIS1636_15220</name>
</gene>
<keyword evidence="1" id="KW-0560">Oxidoreductase</keyword>
<keyword evidence="4" id="KW-1185">Reference proteome</keyword>